<proteinExistence type="predicted"/>
<comment type="caution">
    <text evidence="1">The sequence shown here is derived from an EMBL/GenBank/DDBJ whole genome shotgun (WGS) entry which is preliminary data.</text>
</comment>
<gene>
    <name evidence="1" type="ORF">HS088_TW13G00475</name>
</gene>
<dbReference type="Proteomes" id="UP000593562">
    <property type="component" value="Unassembled WGS sequence"/>
</dbReference>
<accession>A0A7J7CU30</accession>
<protein>
    <submittedName>
        <fullName evidence="1">Uncharacterized protein</fullName>
    </submittedName>
</protein>
<dbReference type="AlphaFoldDB" id="A0A7J7CU30"/>
<keyword evidence="2" id="KW-1185">Reference proteome</keyword>
<name>A0A7J7CU30_TRIWF</name>
<sequence length="99" mass="11456">MGIKMEMWVRLESVPTLALLKKKRIPFIDSDRILRQVSEVSLRFCSVFGCFVLIHSHNCGFFTHFVLEISLSFSRFPSAKFIHCLLLVENVGPFFLSFV</sequence>
<evidence type="ECO:0000313" key="2">
    <source>
        <dbReference type="Proteomes" id="UP000593562"/>
    </source>
</evidence>
<evidence type="ECO:0000313" key="1">
    <source>
        <dbReference type="EMBL" id="KAF5737590.1"/>
    </source>
</evidence>
<reference evidence="1 2" key="1">
    <citation type="journal article" date="2020" name="Nat. Commun.">
        <title>Genome of Tripterygium wilfordii and identification of cytochrome P450 involved in triptolide biosynthesis.</title>
        <authorList>
            <person name="Tu L."/>
            <person name="Su P."/>
            <person name="Zhang Z."/>
            <person name="Gao L."/>
            <person name="Wang J."/>
            <person name="Hu T."/>
            <person name="Zhou J."/>
            <person name="Zhang Y."/>
            <person name="Zhao Y."/>
            <person name="Liu Y."/>
            <person name="Song Y."/>
            <person name="Tong Y."/>
            <person name="Lu Y."/>
            <person name="Yang J."/>
            <person name="Xu C."/>
            <person name="Jia M."/>
            <person name="Peters R.J."/>
            <person name="Huang L."/>
            <person name="Gao W."/>
        </authorList>
    </citation>
    <scope>NUCLEOTIDE SEQUENCE [LARGE SCALE GENOMIC DNA]</scope>
    <source>
        <strain evidence="2">cv. XIE 37</strain>
        <tissue evidence="1">Leaf</tissue>
    </source>
</reference>
<organism evidence="1 2">
    <name type="scientific">Tripterygium wilfordii</name>
    <name type="common">Thunder God vine</name>
    <dbReference type="NCBI Taxonomy" id="458696"/>
    <lineage>
        <taxon>Eukaryota</taxon>
        <taxon>Viridiplantae</taxon>
        <taxon>Streptophyta</taxon>
        <taxon>Embryophyta</taxon>
        <taxon>Tracheophyta</taxon>
        <taxon>Spermatophyta</taxon>
        <taxon>Magnoliopsida</taxon>
        <taxon>eudicotyledons</taxon>
        <taxon>Gunneridae</taxon>
        <taxon>Pentapetalae</taxon>
        <taxon>rosids</taxon>
        <taxon>fabids</taxon>
        <taxon>Celastrales</taxon>
        <taxon>Celastraceae</taxon>
        <taxon>Tripterygium</taxon>
    </lineage>
</organism>
<dbReference type="InParanoid" id="A0A7J7CU30"/>
<dbReference type="EMBL" id="JAAARO010000013">
    <property type="protein sequence ID" value="KAF5737590.1"/>
    <property type="molecule type" value="Genomic_DNA"/>
</dbReference>